<name>A0A8I1AF86_THEIN</name>
<protein>
    <submittedName>
        <fullName evidence="1">Helix-turn-helix domain-containing protein</fullName>
    </submittedName>
</protein>
<sequence>MKNHSSRFHSSRTQKIPTWLKKAGEILKTDVLPEVLDALFEPKERKKIEEWFKTEPLDEKKEEKKEQPKRGRIAGKMVTDSPKHIAFARHRSGKILSLVREENEESKDSLSTPMMVVGKQGAGKSTLFINMALEFFGVRAKNRKEWEQIARSVFLFDVADGVMLPEILACVPEWIRDRVVILNHANVERVVPIDWHDLMKLYQDDESIAAEVAEIETELLRKFLKDDTQTVSIERFFKSALQASYRVGEGNLLDAMRILKDGEYRDELMERLSETDFELEIAMNQIDEESEKENSRVLETIENRIAQLRSYKRLFYSLSQTKDENIDFWEWMNEPYLVLIHIPNSKETFQDFAFTHYIIKIWRMMMAREMIPNSCRKECAVIVDEIDLIIKNKPVQNIFLQMTKKPRKYRTKFIFSFHDWSSFAKAGQRKSDILRSFKTGMDMVLLKGSDEVFQDFEVELDPFTVEDFHNLEKYQGIMRITCNKKEYVFRAKLLEPALMRLSSFSVPDLENQFGMTKASIIKKAREVLLPLYARKEAKSKRENVTTKDKVLVLLRETPGLTTKEICEELNISRMTFQRIKKELKLQEQRNGKKLVYFV</sequence>
<dbReference type="Pfam" id="PF13384">
    <property type="entry name" value="HTH_23"/>
    <property type="match status" value="1"/>
</dbReference>
<comment type="caution">
    <text evidence="1">The sequence shown here is derived from an EMBL/GenBank/DDBJ whole genome shotgun (WGS) entry which is preliminary data.</text>
</comment>
<dbReference type="AlphaFoldDB" id="A0A8I1AF86"/>
<evidence type="ECO:0000313" key="1">
    <source>
        <dbReference type="EMBL" id="MBH8596229.1"/>
    </source>
</evidence>
<keyword evidence="2" id="KW-1185">Reference proteome</keyword>
<dbReference type="SUPFAM" id="SSF52540">
    <property type="entry name" value="P-loop containing nucleoside triphosphate hydrolases"/>
    <property type="match status" value="1"/>
</dbReference>
<dbReference type="RefSeq" id="WP_181732897.1">
    <property type="nucleotide sequence ID" value="NZ_JACEIR010000013.1"/>
</dbReference>
<gene>
    <name evidence="1" type="ORF">I8U20_13050</name>
</gene>
<accession>A0A8I1AF86</accession>
<dbReference type="EMBL" id="JAECVW010000011">
    <property type="protein sequence ID" value="MBH8596229.1"/>
    <property type="molecule type" value="Genomic_DNA"/>
</dbReference>
<dbReference type="Proteomes" id="UP000633619">
    <property type="component" value="Unassembled WGS sequence"/>
</dbReference>
<evidence type="ECO:0000313" key="2">
    <source>
        <dbReference type="Proteomes" id="UP000633619"/>
    </source>
</evidence>
<dbReference type="InterPro" id="IPR027417">
    <property type="entry name" value="P-loop_NTPase"/>
</dbReference>
<dbReference type="Gene3D" id="3.40.50.300">
    <property type="entry name" value="P-loop containing nucleotide triphosphate hydrolases"/>
    <property type="match status" value="1"/>
</dbReference>
<proteinExistence type="predicted"/>
<reference evidence="1 2" key="1">
    <citation type="submission" date="2020-12" db="EMBL/GenBank/DDBJ databases">
        <title>WGS of Thermoactinomyces spp.</title>
        <authorList>
            <person name="Cheng K."/>
        </authorList>
    </citation>
    <scope>NUCLEOTIDE SEQUENCE [LARGE SCALE GENOMIC DNA]</scope>
    <source>
        <strain evidence="2">CICC 10671\DSM 43846</strain>
    </source>
</reference>
<organism evidence="1 2">
    <name type="scientific">Thermoactinomyces intermedius</name>
    <dbReference type="NCBI Taxonomy" id="2024"/>
    <lineage>
        <taxon>Bacteria</taxon>
        <taxon>Bacillati</taxon>
        <taxon>Bacillota</taxon>
        <taxon>Bacilli</taxon>
        <taxon>Bacillales</taxon>
        <taxon>Thermoactinomycetaceae</taxon>
        <taxon>Thermoactinomyces</taxon>
    </lineage>
</organism>